<reference evidence="2" key="1">
    <citation type="journal article" date="2011" name="Funct. Integr. Genomics">
        <title>Major chimpanzee-specific structural changes in sperm development-associated genes.</title>
        <authorList>
            <person name="Kim R.N."/>
            <person name="Kim D.W."/>
            <person name="Choi S.H."/>
            <person name="Chae S.H."/>
            <person name="Nam S.H."/>
            <person name="Kim D.W."/>
            <person name="Kim A."/>
            <person name="Kang A."/>
            <person name="Park K.H."/>
            <person name="Lee Y.S."/>
            <person name="Hirai M."/>
            <person name="Suzuki Y."/>
            <person name="Sugano S."/>
            <person name="Hashimoto K."/>
            <person name="Kim D.S."/>
            <person name="Park H.S."/>
        </authorList>
    </citation>
    <scope>NUCLEOTIDE SEQUENCE</scope>
    <source>
        <tissue evidence="2">Testis</tissue>
    </source>
</reference>
<feature type="region of interest" description="Disordered" evidence="1">
    <location>
        <begin position="72"/>
        <end position="106"/>
    </location>
</feature>
<accession>G2HJS1</accession>
<protein>
    <submittedName>
        <fullName evidence="2">Uncharacterized protein</fullName>
    </submittedName>
</protein>
<dbReference type="AlphaFoldDB" id="G2HJS1"/>
<dbReference type="EMBL" id="AK306985">
    <property type="protein sequence ID" value="BAK63979.1"/>
    <property type="molecule type" value="mRNA"/>
</dbReference>
<evidence type="ECO:0000313" key="2">
    <source>
        <dbReference type="EMBL" id="BAK63979.1"/>
    </source>
</evidence>
<organism evidence="2">
    <name type="scientific">Pan troglodytes</name>
    <name type="common">Chimpanzee</name>
    <dbReference type="NCBI Taxonomy" id="9598"/>
    <lineage>
        <taxon>Eukaryota</taxon>
        <taxon>Metazoa</taxon>
        <taxon>Chordata</taxon>
        <taxon>Craniata</taxon>
        <taxon>Vertebrata</taxon>
        <taxon>Euteleostomi</taxon>
        <taxon>Mammalia</taxon>
        <taxon>Eutheria</taxon>
        <taxon>Euarchontoglires</taxon>
        <taxon>Primates</taxon>
        <taxon>Haplorrhini</taxon>
        <taxon>Catarrhini</taxon>
        <taxon>Hominidae</taxon>
        <taxon>Pan</taxon>
    </lineage>
</organism>
<feature type="region of interest" description="Disordered" evidence="1">
    <location>
        <begin position="38"/>
        <end position="59"/>
    </location>
</feature>
<proteinExistence type="evidence at transcript level"/>
<sequence length="106" mass="11975">MDGWMMDGWVDDGWMDGWMDGRTDGEMAHAIMEAEKSHDWPSASWRHRDTGSVAQSKSKSLRAREAFRVILSQMPKTKGPGGVHWSKSWSPKSREPGVPSPESLEF</sequence>
<name>G2HJS1_PANTR</name>
<evidence type="ECO:0000256" key="1">
    <source>
        <dbReference type="SAM" id="MobiDB-lite"/>
    </source>
</evidence>